<dbReference type="PANTHER" id="PTHR43708">
    <property type="entry name" value="CONSERVED EXPRESSED OXIDOREDUCTASE (EUROFUNG)"/>
    <property type="match status" value="1"/>
</dbReference>
<dbReference type="GO" id="GO:0000166">
    <property type="term" value="F:nucleotide binding"/>
    <property type="evidence" value="ECO:0007669"/>
    <property type="project" value="InterPro"/>
</dbReference>
<gene>
    <name evidence="3" type="ORF">BBD42_24465</name>
</gene>
<organism evidence="3">
    <name type="scientific">Paenibacillus sp. BIHB 4019</name>
    <dbReference type="NCBI Taxonomy" id="1870819"/>
    <lineage>
        <taxon>Bacteria</taxon>
        <taxon>Bacillati</taxon>
        <taxon>Bacillota</taxon>
        <taxon>Bacilli</taxon>
        <taxon>Bacillales</taxon>
        <taxon>Paenibacillaceae</taxon>
        <taxon>Paenibacillus</taxon>
    </lineage>
</organism>
<dbReference type="InterPro" id="IPR036291">
    <property type="entry name" value="NAD(P)-bd_dom_sf"/>
</dbReference>
<sequence>MSQAKLCFIGAGFHASTNIFPSAVEAGAEIAAVSTRSLERSQAALTRFGSSGTPYDDYKQMLQNEECSGVVVVAQPGDQTEIVMDCIRAGKHVFVDKPLGWTAEEAAAIADAAEEAGVVLMVGFMKRYAPIYLKLRELIESGELGAARSFQIRFACDSTGFSKNEEQFLKLAAIHLVDLMRGLFGEVAQVAGFNNNLDENISQTFSLKFDNGISGSVYFAGMTAWSSESESVLVTFDNGHVVAENSKRLSIHKPPLPGSSSYQMLSEETAVLTPSISTMSGCFGDLYIRGFVGEMAHFIACCKQNLTPNSSGRDNIGTMDLCDRILEALN</sequence>
<dbReference type="SUPFAM" id="SSF55347">
    <property type="entry name" value="Glyceraldehyde-3-phosphate dehydrogenase-like, C-terminal domain"/>
    <property type="match status" value="1"/>
</dbReference>
<evidence type="ECO:0000259" key="1">
    <source>
        <dbReference type="Pfam" id="PF01408"/>
    </source>
</evidence>
<dbReference type="InterPro" id="IPR000683">
    <property type="entry name" value="Gfo/Idh/MocA-like_OxRdtase_N"/>
</dbReference>
<dbReference type="Gene3D" id="3.30.360.10">
    <property type="entry name" value="Dihydrodipicolinate Reductase, domain 2"/>
    <property type="match status" value="1"/>
</dbReference>
<feature type="domain" description="Gfo/Idh/MocA-like oxidoreductase N-terminal" evidence="1">
    <location>
        <begin position="7"/>
        <end position="124"/>
    </location>
</feature>
<proteinExistence type="predicted"/>
<dbReference type="EMBL" id="CP016808">
    <property type="protein sequence ID" value="ANY69284.1"/>
    <property type="molecule type" value="Genomic_DNA"/>
</dbReference>
<dbReference type="Gene3D" id="3.40.50.720">
    <property type="entry name" value="NAD(P)-binding Rossmann-like Domain"/>
    <property type="match status" value="1"/>
</dbReference>
<dbReference type="Pfam" id="PF22725">
    <property type="entry name" value="GFO_IDH_MocA_C3"/>
    <property type="match status" value="1"/>
</dbReference>
<dbReference type="Pfam" id="PF01408">
    <property type="entry name" value="GFO_IDH_MocA"/>
    <property type="match status" value="1"/>
</dbReference>
<accession>A0A1B2DNK2</accession>
<dbReference type="AlphaFoldDB" id="A0A1B2DNK2"/>
<dbReference type="RefSeq" id="WP_099520316.1">
    <property type="nucleotide sequence ID" value="NZ_CP016808.1"/>
</dbReference>
<dbReference type="InterPro" id="IPR055170">
    <property type="entry name" value="GFO_IDH_MocA-like_dom"/>
</dbReference>
<protein>
    <submittedName>
        <fullName evidence="3">Dehydrogenase</fullName>
    </submittedName>
</protein>
<evidence type="ECO:0000313" key="3">
    <source>
        <dbReference type="EMBL" id="ANY69284.1"/>
    </source>
</evidence>
<name>A0A1B2DNK2_9BACL</name>
<evidence type="ECO:0000259" key="2">
    <source>
        <dbReference type="Pfam" id="PF22725"/>
    </source>
</evidence>
<dbReference type="SUPFAM" id="SSF51735">
    <property type="entry name" value="NAD(P)-binding Rossmann-fold domains"/>
    <property type="match status" value="1"/>
</dbReference>
<feature type="domain" description="GFO/IDH/MocA-like oxidoreductase" evidence="2">
    <location>
        <begin position="132"/>
        <end position="240"/>
    </location>
</feature>
<reference evidence="3" key="1">
    <citation type="submission" date="2016-08" db="EMBL/GenBank/DDBJ databases">
        <title>Complete Genome Seqeunce of Paenibacillus sp. BIHB 4019 from tea rhizoplane.</title>
        <authorList>
            <person name="Thakur R."/>
            <person name="Swarnkar M.K."/>
            <person name="Gulati A."/>
        </authorList>
    </citation>
    <scope>NUCLEOTIDE SEQUENCE [LARGE SCALE GENOMIC DNA]</scope>
    <source>
        <strain evidence="3">BIHB4019</strain>
    </source>
</reference>
<dbReference type="InterPro" id="IPR051317">
    <property type="entry name" value="Gfo/Idh/MocA_oxidoreduct"/>
</dbReference>
<dbReference type="PANTHER" id="PTHR43708:SF4">
    <property type="entry name" value="OXIDOREDUCTASE YCEM-RELATED"/>
    <property type="match status" value="1"/>
</dbReference>